<name>A0A8X8VYX0_SALSN</name>
<keyword evidence="2" id="KW-1185">Reference proteome</keyword>
<evidence type="ECO:0000313" key="2">
    <source>
        <dbReference type="Proteomes" id="UP000298416"/>
    </source>
</evidence>
<protein>
    <submittedName>
        <fullName evidence="1">Uncharacterized protein</fullName>
    </submittedName>
</protein>
<reference evidence="1" key="2">
    <citation type="submission" date="2020-08" db="EMBL/GenBank/DDBJ databases">
        <title>Plant Genome Project.</title>
        <authorList>
            <person name="Zhang R.-G."/>
        </authorList>
    </citation>
    <scope>NUCLEOTIDE SEQUENCE</scope>
    <source>
        <strain evidence="1">Huo1</strain>
        <tissue evidence="1">Leaf</tissue>
    </source>
</reference>
<dbReference type="EMBL" id="PNBA02000022">
    <property type="protein sequence ID" value="KAG6384826.1"/>
    <property type="molecule type" value="Genomic_DNA"/>
</dbReference>
<organism evidence="1">
    <name type="scientific">Salvia splendens</name>
    <name type="common">Scarlet sage</name>
    <dbReference type="NCBI Taxonomy" id="180675"/>
    <lineage>
        <taxon>Eukaryota</taxon>
        <taxon>Viridiplantae</taxon>
        <taxon>Streptophyta</taxon>
        <taxon>Embryophyta</taxon>
        <taxon>Tracheophyta</taxon>
        <taxon>Spermatophyta</taxon>
        <taxon>Magnoliopsida</taxon>
        <taxon>eudicotyledons</taxon>
        <taxon>Gunneridae</taxon>
        <taxon>Pentapetalae</taxon>
        <taxon>asterids</taxon>
        <taxon>lamiids</taxon>
        <taxon>Lamiales</taxon>
        <taxon>Lamiaceae</taxon>
        <taxon>Nepetoideae</taxon>
        <taxon>Mentheae</taxon>
        <taxon>Salviinae</taxon>
        <taxon>Salvia</taxon>
        <taxon>Salvia subgen. Calosphace</taxon>
        <taxon>core Calosphace</taxon>
    </lineage>
</organism>
<gene>
    <name evidence="1" type="ORF">SASPL_153645</name>
</gene>
<reference evidence="1" key="1">
    <citation type="submission" date="2018-01" db="EMBL/GenBank/DDBJ databases">
        <authorList>
            <person name="Mao J.F."/>
        </authorList>
    </citation>
    <scope>NUCLEOTIDE SEQUENCE</scope>
    <source>
        <strain evidence="1">Huo1</strain>
        <tissue evidence="1">Leaf</tissue>
    </source>
</reference>
<evidence type="ECO:0000313" key="1">
    <source>
        <dbReference type="EMBL" id="KAG6384826.1"/>
    </source>
</evidence>
<comment type="caution">
    <text evidence="1">The sequence shown here is derived from an EMBL/GenBank/DDBJ whole genome shotgun (WGS) entry which is preliminary data.</text>
</comment>
<dbReference type="Proteomes" id="UP000298416">
    <property type="component" value="Unassembled WGS sequence"/>
</dbReference>
<accession>A0A8X8VYX0</accession>
<sequence length="131" mass="14987">MFGVLESSLPSNRIWRVSVDVGFRYMVGLHLCEVGLKVHDDFILRIDGMVAFSSPDDIVLLHHIYNYMVMVEGQKRQGKRNISVSFHSRHEFLDKHSPFEGFEVFKLSNHDMSLASPNPPLPSKPHHVLSC</sequence>
<dbReference type="AlphaFoldDB" id="A0A8X8VYX0"/>
<proteinExistence type="predicted"/>